<protein>
    <submittedName>
        <fullName evidence="1">Uncharacterized protein</fullName>
    </submittedName>
</protein>
<name>A0A3B5Z4B0_WHEAT</name>
<reference evidence="1" key="2">
    <citation type="submission" date="2018-10" db="UniProtKB">
        <authorList>
            <consortium name="EnsemblPlants"/>
        </authorList>
    </citation>
    <scope>IDENTIFICATION</scope>
</reference>
<organism evidence="1">
    <name type="scientific">Triticum aestivum</name>
    <name type="common">Wheat</name>
    <dbReference type="NCBI Taxonomy" id="4565"/>
    <lineage>
        <taxon>Eukaryota</taxon>
        <taxon>Viridiplantae</taxon>
        <taxon>Streptophyta</taxon>
        <taxon>Embryophyta</taxon>
        <taxon>Tracheophyta</taxon>
        <taxon>Spermatophyta</taxon>
        <taxon>Magnoliopsida</taxon>
        <taxon>Liliopsida</taxon>
        <taxon>Poales</taxon>
        <taxon>Poaceae</taxon>
        <taxon>BOP clade</taxon>
        <taxon>Pooideae</taxon>
        <taxon>Triticodae</taxon>
        <taxon>Triticeae</taxon>
        <taxon>Triticinae</taxon>
        <taxon>Triticum</taxon>
    </lineage>
</organism>
<dbReference type="EnsemblPlants" id="TraesCS1B02G429900.3">
    <property type="protein sequence ID" value="TraesCS1B02G429900.3"/>
    <property type="gene ID" value="TraesCS1B02G429900"/>
</dbReference>
<dbReference type="Gramene" id="TraesCS1B03G1163300.3">
    <property type="protein sequence ID" value="TraesCS1B03G1163300.3.CDS"/>
    <property type="gene ID" value="TraesCS1B03G1163300"/>
</dbReference>
<evidence type="ECO:0000313" key="2">
    <source>
        <dbReference type="Proteomes" id="UP000019116"/>
    </source>
</evidence>
<dbReference type="PANTHER" id="PTHR31480">
    <property type="entry name" value="BIFUNCTIONAL LYCOPENE CYCLASE/PHYTOENE SYNTHASE"/>
    <property type="match status" value="1"/>
</dbReference>
<keyword evidence="2" id="KW-1185">Reference proteome</keyword>
<dbReference type="Gramene" id="TraesCS1B02G429900.3">
    <property type="protein sequence ID" value="TraesCS1B02G429900.3"/>
    <property type="gene ID" value="TraesCS1B02G429900"/>
</dbReference>
<accession>A0A3B5Z4B0</accession>
<dbReference type="Proteomes" id="UP000019116">
    <property type="component" value="Chromosome 1B"/>
</dbReference>
<evidence type="ECO:0000313" key="1">
    <source>
        <dbReference type="EnsemblPlants" id="TraesCS1B02G429900.3"/>
    </source>
</evidence>
<proteinExistence type="predicted"/>
<dbReference type="AlphaFoldDB" id="A0A3B5Z4B0"/>
<gene>
    <name evidence="1" type="primary">LOC123146215</name>
</gene>
<dbReference type="OrthoDB" id="1738617at2759"/>
<sequence length="217" mass="23712">MYTSCRPHARAFHHHHPADLAQRGGGQPGLLPAAAWRWGGAAPRASLVAARTATEEAVYEVVLRQAALVEDLQGRRAAREADTGQRRRWRDEQLEQEGDAELGWGLLGDAYDRCGEVCAEYAKTFYLGEPAPHTPSVRPSASMDAAATAPTPLPTPHGDSVLSRVLRVPANKPITLRFIDDSQGFMLGNDYILLHVVGSARVLNHEEMGHVDCYNTL</sequence>
<reference evidence="1" key="1">
    <citation type="submission" date="2018-08" db="EMBL/GenBank/DDBJ databases">
        <authorList>
            <person name="Rossello M."/>
        </authorList>
    </citation>
    <scope>NUCLEOTIDE SEQUENCE [LARGE SCALE GENOMIC DNA]</scope>
    <source>
        <strain evidence="1">cv. Chinese Spring</strain>
    </source>
</reference>